<dbReference type="Proteomes" id="UP001064782">
    <property type="component" value="Unassembled WGS sequence"/>
</dbReference>
<dbReference type="Proteomes" id="UP001165663">
    <property type="component" value="Unassembled WGS sequence"/>
</dbReference>
<keyword evidence="5" id="KW-1185">Reference proteome</keyword>
<reference evidence="4" key="1">
    <citation type="submission" date="2022-08" db="EMBL/GenBank/DDBJ databases">
        <title>Mycobacterium kiyosense sp. nov., scotochromogenic slow-glowing species isolated from respiratory specimens.</title>
        <authorList>
            <person name="Fukano H."/>
            <person name="Kazumi Y."/>
            <person name="Sakagami N."/>
            <person name="Ato M."/>
            <person name="Mitarai S."/>
            <person name="Hoshino Y."/>
        </authorList>
    </citation>
    <scope>NUCLEOTIDE SEQUENCE</scope>
    <source>
        <strain evidence="4">1413</strain>
        <strain evidence="3">SRL2020-028</strain>
    </source>
</reference>
<organism evidence="4 5">
    <name type="scientific">Mycobacterium kiyosense</name>
    <dbReference type="NCBI Taxonomy" id="2871094"/>
    <lineage>
        <taxon>Bacteria</taxon>
        <taxon>Bacillati</taxon>
        <taxon>Actinomycetota</taxon>
        <taxon>Actinomycetes</taxon>
        <taxon>Mycobacteriales</taxon>
        <taxon>Mycobacteriaceae</taxon>
        <taxon>Mycobacterium</taxon>
    </lineage>
</organism>
<dbReference type="EMBL" id="BRZI01000001">
    <property type="protein sequence ID" value="GLD28448.1"/>
    <property type="molecule type" value="Genomic_DNA"/>
</dbReference>
<proteinExistence type="predicted"/>
<evidence type="ECO:0000313" key="5">
    <source>
        <dbReference type="Proteomes" id="UP001064782"/>
    </source>
</evidence>
<dbReference type="SUPFAM" id="SSF49879">
    <property type="entry name" value="SMAD/FHA domain"/>
    <property type="match status" value="1"/>
</dbReference>
<accession>A0A9P3Q400</accession>
<comment type="caution">
    <text evidence="4">The sequence shown here is derived from an EMBL/GenBank/DDBJ whole genome shotgun (WGS) entry which is preliminary data.</text>
</comment>
<evidence type="ECO:0000259" key="2">
    <source>
        <dbReference type="PROSITE" id="PS50006"/>
    </source>
</evidence>
<evidence type="ECO:0000256" key="1">
    <source>
        <dbReference type="ARBA" id="ARBA00022553"/>
    </source>
</evidence>
<dbReference type="InterPro" id="IPR008984">
    <property type="entry name" value="SMAD_FHA_dom_sf"/>
</dbReference>
<dbReference type="EMBL" id="BRXE01000004">
    <property type="protein sequence ID" value="GLB81451.1"/>
    <property type="molecule type" value="Genomic_DNA"/>
</dbReference>
<evidence type="ECO:0000313" key="4">
    <source>
        <dbReference type="EMBL" id="GLD28448.1"/>
    </source>
</evidence>
<dbReference type="Gene3D" id="2.60.200.20">
    <property type="match status" value="1"/>
</dbReference>
<dbReference type="SMART" id="SM00240">
    <property type="entry name" value="FHA"/>
    <property type="match status" value="1"/>
</dbReference>
<protein>
    <recommendedName>
        <fullName evidence="2">FHA domain-containing protein</fullName>
    </recommendedName>
</protein>
<dbReference type="Pfam" id="PF00498">
    <property type="entry name" value="FHA"/>
    <property type="match status" value="1"/>
</dbReference>
<sequence>MAHMRHVAGLPSGAAMLIVKRGPNVGSRFLLDRPATSVGSHPASDVMLDDVTVDSHHAEFLSDGGQFRLIDADSRGGTYLNRELVHSAELHNGDEITIGQFRLMFLRAR</sequence>
<name>A0A9P3Q400_9MYCO</name>
<dbReference type="PROSITE" id="PS50006">
    <property type="entry name" value="FHA_DOMAIN"/>
    <property type="match status" value="1"/>
</dbReference>
<gene>
    <name evidence="4" type="ORF">Mkiyose1413_03310</name>
    <name evidence="3" type="ORF">SRL2020028_07070</name>
</gene>
<evidence type="ECO:0000313" key="3">
    <source>
        <dbReference type="EMBL" id="GLB81451.1"/>
    </source>
</evidence>
<feature type="domain" description="FHA" evidence="2">
    <location>
        <begin position="36"/>
        <end position="85"/>
    </location>
</feature>
<keyword evidence="1" id="KW-0597">Phosphoprotein</keyword>
<dbReference type="AlphaFoldDB" id="A0A9P3Q400"/>
<dbReference type="InterPro" id="IPR000253">
    <property type="entry name" value="FHA_dom"/>
</dbReference>